<dbReference type="PANTHER" id="PTHR37992">
    <property type="entry name" value="EXPRESSED PROTEIN"/>
    <property type="match status" value="1"/>
</dbReference>
<dbReference type="PANTHER" id="PTHR37992:SF1">
    <property type="entry name" value="DUF1774-DOMAIN-CONTAINING PROTEIN"/>
    <property type="match status" value="1"/>
</dbReference>
<feature type="transmembrane region" description="Helical" evidence="1">
    <location>
        <begin position="108"/>
        <end position="126"/>
    </location>
</feature>
<dbReference type="Pfam" id="PF08611">
    <property type="entry name" value="DUF1774"/>
    <property type="match status" value="1"/>
</dbReference>
<protein>
    <submittedName>
        <fullName evidence="2">Uncharacterized protein</fullName>
    </submittedName>
</protein>
<keyword evidence="1" id="KW-0472">Membrane</keyword>
<keyword evidence="3" id="KW-1185">Reference proteome</keyword>
<feature type="transmembrane region" description="Helical" evidence="1">
    <location>
        <begin position="49"/>
        <end position="67"/>
    </location>
</feature>
<gene>
    <name evidence="2" type="ORF">PICMEDRAFT_71418</name>
</gene>
<feature type="transmembrane region" description="Helical" evidence="1">
    <location>
        <begin position="178"/>
        <end position="196"/>
    </location>
</feature>
<dbReference type="RefSeq" id="XP_019018449.1">
    <property type="nucleotide sequence ID" value="XM_019163917.1"/>
</dbReference>
<keyword evidence="1" id="KW-0812">Transmembrane</keyword>
<dbReference type="InterPro" id="IPR013920">
    <property type="entry name" value="DUF1774_fun"/>
</dbReference>
<evidence type="ECO:0000256" key="1">
    <source>
        <dbReference type="SAM" id="Phobius"/>
    </source>
</evidence>
<accession>A0A1E3NMN3</accession>
<dbReference type="STRING" id="763406.A0A1E3NMN3"/>
<sequence length="266" mass="29912">MSSGLTASKVTISASFALSVFATLFYLLPAQSSKHFVTPFSSSIIVTSIYWGVTLLAQFLFIAKTLFNGNVSASNQSNLIAIVGPHFAFFNVLHFFWCYFFAKEHFVIAEILVFVNLLNLLTLYFSHKTIAIKNIPDWLTVHLPVTGFPLSWTLYAVFWNGAALFHSHNKSLVPRLLANIFIWEFLLVPMALLVFYSDWSVGISTSFLMLGVGFYQMFTKLVALQWIFAFTISGIDFVFSVLYMFNNAIRQVETQSSASDQAPLLA</sequence>
<feature type="transmembrane region" description="Helical" evidence="1">
    <location>
        <begin position="224"/>
        <end position="245"/>
    </location>
</feature>
<dbReference type="Proteomes" id="UP000094455">
    <property type="component" value="Unassembled WGS sequence"/>
</dbReference>
<reference evidence="2 3" key="1">
    <citation type="journal article" date="2016" name="Proc. Natl. Acad. Sci. U.S.A.">
        <title>Comparative genomics of biotechnologically important yeasts.</title>
        <authorList>
            <person name="Riley R."/>
            <person name="Haridas S."/>
            <person name="Wolfe K.H."/>
            <person name="Lopes M.R."/>
            <person name="Hittinger C.T."/>
            <person name="Goeker M."/>
            <person name="Salamov A.A."/>
            <person name="Wisecaver J.H."/>
            <person name="Long T.M."/>
            <person name="Calvey C.H."/>
            <person name="Aerts A.L."/>
            <person name="Barry K.W."/>
            <person name="Choi C."/>
            <person name="Clum A."/>
            <person name="Coughlan A.Y."/>
            <person name="Deshpande S."/>
            <person name="Douglass A.P."/>
            <person name="Hanson S.J."/>
            <person name="Klenk H.-P."/>
            <person name="LaButti K.M."/>
            <person name="Lapidus A."/>
            <person name="Lindquist E.A."/>
            <person name="Lipzen A.M."/>
            <person name="Meier-Kolthoff J.P."/>
            <person name="Ohm R.A."/>
            <person name="Otillar R.P."/>
            <person name="Pangilinan J.L."/>
            <person name="Peng Y."/>
            <person name="Rokas A."/>
            <person name="Rosa C.A."/>
            <person name="Scheuner C."/>
            <person name="Sibirny A.A."/>
            <person name="Slot J.C."/>
            <person name="Stielow J.B."/>
            <person name="Sun H."/>
            <person name="Kurtzman C.P."/>
            <person name="Blackwell M."/>
            <person name="Grigoriev I.V."/>
            <person name="Jeffries T.W."/>
        </authorList>
    </citation>
    <scope>NUCLEOTIDE SEQUENCE [LARGE SCALE GENOMIC DNA]</scope>
    <source>
        <strain evidence="2 3">NRRL Y-2026</strain>
    </source>
</reference>
<evidence type="ECO:0000313" key="2">
    <source>
        <dbReference type="EMBL" id="ODQ47336.1"/>
    </source>
</evidence>
<evidence type="ECO:0000313" key="3">
    <source>
        <dbReference type="Proteomes" id="UP000094455"/>
    </source>
</evidence>
<dbReference type="GeneID" id="30180604"/>
<keyword evidence="1" id="KW-1133">Transmembrane helix</keyword>
<dbReference type="EMBL" id="KV454002">
    <property type="protein sequence ID" value="ODQ47336.1"/>
    <property type="molecule type" value="Genomic_DNA"/>
</dbReference>
<feature type="transmembrane region" description="Helical" evidence="1">
    <location>
        <begin position="138"/>
        <end position="158"/>
    </location>
</feature>
<organism evidence="2 3">
    <name type="scientific">Pichia membranifaciens NRRL Y-2026</name>
    <dbReference type="NCBI Taxonomy" id="763406"/>
    <lineage>
        <taxon>Eukaryota</taxon>
        <taxon>Fungi</taxon>
        <taxon>Dikarya</taxon>
        <taxon>Ascomycota</taxon>
        <taxon>Saccharomycotina</taxon>
        <taxon>Pichiomycetes</taxon>
        <taxon>Pichiales</taxon>
        <taxon>Pichiaceae</taxon>
        <taxon>Pichia</taxon>
    </lineage>
</organism>
<dbReference type="AlphaFoldDB" id="A0A1E3NMN3"/>
<feature type="transmembrane region" description="Helical" evidence="1">
    <location>
        <begin position="79"/>
        <end position="102"/>
    </location>
</feature>
<feature type="transmembrane region" description="Helical" evidence="1">
    <location>
        <begin position="12"/>
        <end position="29"/>
    </location>
</feature>
<proteinExistence type="predicted"/>
<name>A0A1E3NMN3_9ASCO</name>
<dbReference type="OrthoDB" id="3342455at2759"/>